<feature type="domain" description="Orotidine 5'-phosphate decarboxylase" evidence="11">
    <location>
        <begin position="34"/>
        <end position="255"/>
    </location>
</feature>
<comment type="caution">
    <text evidence="12">The sequence shown here is derived from an EMBL/GenBank/DDBJ whole genome shotgun (WGS) entry which is preliminary data.</text>
</comment>
<feature type="binding site" evidence="9">
    <location>
        <position position="40"/>
    </location>
    <ligand>
        <name>substrate</name>
    </ligand>
</feature>
<sequence length="278" mass="29741">MSATKRLTYGQRAAKYTNPAAKALLETMERKKSNLCVSVDVVKSADLLAVVDAVGPHICLIKTHVDIIEDFGHELVAQLQALAQKHDFLIFEDRKFADIGNTVALQYSSGVHKIASWSHITNAHPVAGPSIITGLASVGQPLGRGLLLLAEMSSKGSLATGAYTEAAVQMARENRDFVVGFIAQRRMDGIGAPAGVSLKDEDFLILTPGVGLDVKGDGMGQQYRTPKQVVLEDGCDVIIVGRGIYGKDPTKVAEIGKQAVRYQAAGWAAYVERVNALV</sequence>
<dbReference type="InterPro" id="IPR018089">
    <property type="entry name" value="OMPdecase_AS"/>
</dbReference>
<dbReference type="PROSITE" id="PS00156">
    <property type="entry name" value="OMPDECASE"/>
    <property type="match status" value="1"/>
</dbReference>
<dbReference type="PANTHER" id="PTHR19278">
    <property type="entry name" value="OROTATE PHOSPHORIBOSYLTRANSFERASE"/>
    <property type="match status" value="1"/>
</dbReference>
<evidence type="ECO:0000259" key="11">
    <source>
        <dbReference type="SMART" id="SM00934"/>
    </source>
</evidence>
<reference evidence="12 13" key="1">
    <citation type="journal article" date="2019" name="New Phytol.">
        <title>Comparative genomics reveals unique wood-decay strategies and fruiting body development in the Schizophyllaceae.</title>
        <authorList>
            <person name="Almasi E."/>
            <person name="Sahu N."/>
            <person name="Krizsan K."/>
            <person name="Balint B."/>
            <person name="Kovacs G.M."/>
            <person name="Kiss B."/>
            <person name="Cseklye J."/>
            <person name="Drula E."/>
            <person name="Henrissat B."/>
            <person name="Nagy I."/>
            <person name="Chovatia M."/>
            <person name="Adam C."/>
            <person name="LaButti K."/>
            <person name="Lipzen A."/>
            <person name="Riley R."/>
            <person name="Grigoriev I.V."/>
            <person name="Nagy L.G."/>
        </authorList>
    </citation>
    <scope>NUCLEOTIDE SEQUENCE [LARGE SCALE GENOMIC DNA]</scope>
    <source>
        <strain evidence="12 13">NL-1724</strain>
    </source>
</reference>
<feature type="active site" description="For OMPdecase activity" evidence="8">
    <location>
        <position position="93"/>
    </location>
</feature>
<dbReference type="AlphaFoldDB" id="A0A550CSD3"/>
<evidence type="ECO:0000256" key="9">
    <source>
        <dbReference type="PIRSR" id="PIRSR614732-2"/>
    </source>
</evidence>
<evidence type="ECO:0000256" key="1">
    <source>
        <dbReference type="ARBA" id="ARBA00004861"/>
    </source>
</evidence>
<name>A0A550CSD3_9AGAR</name>
<feature type="binding site" evidence="9">
    <location>
        <position position="153"/>
    </location>
    <ligand>
        <name>substrate</name>
    </ligand>
</feature>
<dbReference type="GO" id="GO:0004590">
    <property type="term" value="F:orotidine-5'-phosphate decarboxylase activity"/>
    <property type="evidence" value="ECO:0007669"/>
    <property type="project" value="UniProtKB-EC"/>
</dbReference>
<gene>
    <name evidence="12" type="ORF">BD626DRAFT_104870</name>
</gene>
<feature type="binding site" evidence="9">
    <location>
        <position position="241"/>
    </location>
    <ligand>
        <name>substrate</name>
    </ligand>
</feature>
<dbReference type="InterPro" id="IPR013785">
    <property type="entry name" value="Aldolase_TIM"/>
</dbReference>
<dbReference type="GO" id="GO:0004588">
    <property type="term" value="F:orotate phosphoribosyltransferase activity"/>
    <property type="evidence" value="ECO:0007669"/>
    <property type="project" value="TreeGrafter"/>
</dbReference>
<evidence type="ECO:0000313" key="12">
    <source>
        <dbReference type="EMBL" id="TRM67701.1"/>
    </source>
</evidence>
<evidence type="ECO:0000256" key="5">
    <source>
        <dbReference type="ARBA" id="ARBA00022793"/>
    </source>
</evidence>
<dbReference type="OrthoDB" id="10263753at2759"/>
<comment type="similarity">
    <text evidence="2 10">Belongs to the OMP decarboxylase family.</text>
</comment>
<dbReference type="GO" id="GO:0006207">
    <property type="term" value="P:'de novo' pyrimidine nucleobase biosynthetic process"/>
    <property type="evidence" value="ECO:0007669"/>
    <property type="project" value="InterPro"/>
</dbReference>
<dbReference type="InterPro" id="IPR014732">
    <property type="entry name" value="OMPdecase"/>
</dbReference>
<feature type="binding site" evidence="9">
    <location>
        <position position="242"/>
    </location>
    <ligand>
        <name>substrate</name>
    </ligand>
</feature>
<feature type="binding site" evidence="9">
    <location>
        <position position="221"/>
    </location>
    <ligand>
        <name>substrate</name>
    </ligand>
</feature>
<comment type="pathway">
    <text evidence="1 10">Pyrimidine metabolism; UMP biosynthesis via de novo pathway; UMP from orotate: step 2/2.</text>
</comment>
<keyword evidence="5 10" id="KW-0210">Decarboxylase</keyword>
<dbReference type="Proteomes" id="UP000320762">
    <property type="component" value="Unassembled WGS sequence"/>
</dbReference>
<feature type="binding site" evidence="9">
    <location>
        <position position="62"/>
    </location>
    <ligand>
        <name>substrate</name>
    </ligand>
</feature>
<dbReference type="CDD" id="cd04725">
    <property type="entry name" value="OMP_decarboxylase_like"/>
    <property type="match status" value="1"/>
</dbReference>
<evidence type="ECO:0000256" key="2">
    <source>
        <dbReference type="ARBA" id="ARBA00011018"/>
    </source>
</evidence>
<evidence type="ECO:0000313" key="13">
    <source>
        <dbReference type="Proteomes" id="UP000320762"/>
    </source>
</evidence>
<keyword evidence="7 10" id="KW-0456">Lyase</keyword>
<dbReference type="PANTHER" id="PTHR19278:SF9">
    <property type="entry name" value="URIDINE 5'-MONOPHOSPHATE SYNTHASE"/>
    <property type="match status" value="1"/>
</dbReference>
<evidence type="ECO:0000256" key="8">
    <source>
        <dbReference type="PIRSR" id="PIRSR614732-1"/>
    </source>
</evidence>
<dbReference type="EMBL" id="VDMD01000002">
    <property type="protein sequence ID" value="TRM67701.1"/>
    <property type="molecule type" value="Genomic_DNA"/>
</dbReference>
<dbReference type="EC" id="4.1.1.23" evidence="3 10"/>
<feature type="active site" description="For OMPdecase activity" evidence="8">
    <location>
        <position position="98"/>
    </location>
</feature>
<comment type="catalytic activity">
    <reaction evidence="10">
        <text>orotidine 5'-phosphate + H(+) = UMP + CO2</text>
        <dbReference type="Rhea" id="RHEA:11596"/>
        <dbReference type="ChEBI" id="CHEBI:15378"/>
        <dbReference type="ChEBI" id="CHEBI:16526"/>
        <dbReference type="ChEBI" id="CHEBI:57538"/>
        <dbReference type="ChEBI" id="CHEBI:57865"/>
        <dbReference type="EC" id="4.1.1.23"/>
    </reaction>
</comment>
<evidence type="ECO:0000256" key="10">
    <source>
        <dbReference type="RuleBase" id="RU000512"/>
    </source>
</evidence>
<dbReference type="InterPro" id="IPR011060">
    <property type="entry name" value="RibuloseP-bd_barrel"/>
</dbReference>
<dbReference type="GO" id="GO:0044205">
    <property type="term" value="P:'de novo' UMP biosynthetic process"/>
    <property type="evidence" value="ECO:0007669"/>
    <property type="project" value="UniProtKB-UniPathway"/>
</dbReference>
<dbReference type="STRING" id="97359.A0A550CSD3"/>
<accession>A0A550CSD3</accession>
<dbReference type="SUPFAM" id="SSF51366">
    <property type="entry name" value="Ribulose-phoshate binding barrel"/>
    <property type="match status" value="1"/>
</dbReference>
<evidence type="ECO:0000256" key="6">
    <source>
        <dbReference type="ARBA" id="ARBA00022975"/>
    </source>
</evidence>
<organism evidence="12 13">
    <name type="scientific">Schizophyllum amplum</name>
    <dbReference type="NCBI Taxonomy" id="97359"/>
    <lineage>
        <taxon>Eukaryota</taxon>
        <taxon>Fungi</taxon>
        <taxon>Dikarya</taxon>
        <taxon>Basidiomycota</taxon>
        <taxon>Agaricomycotina</taxon>
        <taxon>Agaricomycetes</taxon>
        <taxon>Agaricomycetidae</taxon>
        <taxon>Agaricales</taxon>
        <taxon>Schizophyllaceae</taxon>
        <taxon>Schizophyllum</taxon>
    </lineage>
</organism>
<dbReference type="SMART" id="SM00934">
    <property type="entry name" value="OMPdecase"/>
    <property type="match status" value="1"/>
</dbReference>
<dbReference type="InterPro" id="IPR001754">
    <property type="entry name" value="OMPdeCOase_dom"/>
</dbReference>
<keyword evidence="13" id="KW-1185">Reference proteome</keyword>
<dbReference type="FunFam" id="3.20.20.70:FF:000114">
    <property type="entry name" value="Decarboxylase,orotidine phosphate"/>
    <property type="match status" value="1"/>
</dbReference>
<feature type="active site" description="For OMPdecase activity" evidence="8">
    <location>
        <position position="95"/>
    </location>
</feature>
<keyword evidence="6 10" id="KW-0665">Pyrimidine biosynthesis</keyword>
<evidence type="ECO:0000256" key="3">
    <source>
        <dbReference type="ARBA" id="ARBA00012321"/>
    </source>
</evidence>
<dbReference type="Gene3D" id="3.20.20.70">
    <property type="entry name" value="Aldolase class I"/>
    <property type="match status" value="1"/>
</dbReference>
<proteinExistence type="inferred from homology"/>
<protein>
    <recommendedName>
        <fullName evidence="4 10">Orotidine 5'-phosphate decarboxylase</fullName>
        <ecNumber evidence="3 10">4.1.1.23</ecNumber>
    </recommendedName>
</protein>
<dbReference type="NCBIfam" id="TIGR01740">
    <property type="entry name" value="pyrF"/>
    <property type="match status" value="1"/>
</dbReference>
<dbReference type="UniPathway" id="UPA00070">
    <property type="reaction ID" value="UER00120"/>
</dbReference>
<evidence type="ECO:0000256" key="7">
    <source>
        <dbReference type="ARBA" id="ARBA00023239"/>
    </source>
</evidence>
<dbReference type="Pfam" id="PF00215">
    <property type="entry name" value="OMPdecase"/>
    <property type="match status" value="1"/>
</dbReference>
<evidence type="ECO:0000256" key="4">
    <source>
        <dbReference type="ARBA" id="ARBA00021923"/>
    </source>
</evidence>